<proteinExistence type="predicted"/>
<evidence type="ECO:0000313" key="1">
    <source>
        <dbReference type="EMBL" id="QHU02948.1"/>
    </source>
</evidence>
<reference evidence="1" key="1">
    <citation type="journal article" date="2020" name="Nature">
        <title>Giant virus diversity and host interactions through global metagenomics.</title>
        <authorList>
            <person name="Schulz F."/>
            <person name="Roux S."/>
            <person name="Paez-Espino D."/>
            <person name="Jungbluth S."/>
            <person name="Walsh D.A."/>
            <person name="Denef V.J."/>
            <person name="McMahon K.D."/>
            <person name="Konstantinidis K.T."/>
            <person name="Eloe-Fadrosh E.A."/>
            <person name="Kyrpides N.C."/>
            <person name="Woyke T."/>
        </authorList>
    </citation>
    <scope>NUCLEOTIDE SEQUENCE</scope>
    <source>
        <strain evidence="1">GVMAG-M-3300025890-48</strain>
    </source>
</reference>
<dbReference type="AlphaFoldDB" id="A0A6C0JGR0"/>
<dbReference type="EMBL" id="MN740367">
    <property type="protein sequence ID" value="QHU02948.1"/>
    <property type="molecule type" value="Genomic_DNA"/>
</dbReference>
<organism evidence="1">
    <name type="scientific">viral metagenome</name>
    <dbReference type="NCBI Taxonomy" id="1070528"/>
    <lineage>
        <taxon>unclassified sequences</taxon>
        <taxon>metagenomes</taxon>
        <taxon>organismal metagenomes</taxon>
    </lineage>
</organism>
<name>A0A6C0JGR0_9ZZZZ</name>
<protein>
    <submittedName>
        <fullName evidence="1">Uncharacterized protein</fullName>
    </submittedName>
</protein>
<sequence length="61" mass="6883">MSHRLIFTNKANGSIENRYIPGSGVGARSRFVRKALSKKAKSKKECQDKNINLQNINLMYG</sequence>
<accession>A0A6C0JGR0</accession>